<dbReference type="AGR" id="WB:WBGene00045417"/>
<accession>A5PEY1</accession>
<sequence length="143" mass="16134">MVRFSVLTLCIILTATATSAQEIQKMNFNGVLNCTHDAYKVQLMRIYDKIGVEEVASNFEYLGGTTEFSPYGHGNYYSVNIDASRAGKNNFHIYYFIMHTCSKYNDQKVTLSLVDLGIVPFVEGMIVRTEDINLSMLHSSLIL</sequence>
<dbReference type="KEGG" id="cel:CELE_Y37H2A.13"/>
<evidence type="ECO:0000313" key="4">
    <source>
        <dbReference type="WormBase" id="Y37H2A.13"/>
    </source>
</evidence>
<dbReference type="RefSeq" id="NP_001123035.1">
    <property type="nucleotide sequence ID" value="NM_001129563.1"/>
</dbReference>
<dbReference type="UCSC" id="Y37H2A.13">
    <property type="organism name" value="c. elegans"/>
</dbReference>
<protein>
    <submittedName>
        <fullName evidence="2">TransThyretin-Related family domain</fullName>
    </submittedName>
</protein>
<organism evidence="2 3">
    <name type="scientific">Caenorhabditis elegans</name>
    <dbReference type="NCBI Taxonomy" id="6239"/>
    <lineage>
        <taxon>Eukaryota</taxon>
        <taxon>Metazoa</taxon>
        <taxon>Ecdysozoa</taxon>
        <taxon>Nematoda</taxon>
        <taxon>Chromadorea</taxon>
        <taxon>Rhabditida</taxon>
        <taxon>Rhabditina</taxon>
        <taxon>Rhabditomorpha</taxon>
        <taxon>Rhabditoidea</taxon>
        <taxon>Rhabditidae</taxon>
        <taxon>Peloderinae</taxon>
        <taxon>Caenorhabditis</taxon>
    </lineage>
</organism>
<dbReference type="GeneID" id="6418794"/>
<evidence type="ECO:0000256" key="1">
    <source>
        <dbReference type="SAM" id="SignalP"/>
    </source>
</evidence>
<reference evidence="2 3" key="1">
    <citation type="journal article" date="1998" name="Science">
        <title>Genome sequence of the nematode C. elegans: a platform for investigating biology.</title>
        <authorList>
            <consortium name="The C. elegans sequencing consortium"/>
            <person name="Sulson J.E."/>
            <person name="Waterston R."/>
        </authorList>
    </citation>
    <scope>NUCLEOTIDE SEQUENCE [LARGE SCALE GENOMIC DNA]</scope>
    <source>
        <strain evidence="2 3">Bristol N2</strain>
    </source>
</reference>
<dbReference type="PeptideAtlas" id="A5PEY1"/>
<evidence type="ECO:0000313" key="3">
    <source>
        <dbReference type="Proteomes" id="UP000001940"/>
    </source>
</evidence>
<dbReference type="InParanoid" id="A5PEY1"/>
<feature type="chain" id="PRO_5002685280" evidence="1">
    <location>
        <begin position="21"/>
        <end position="143"/>
    </location>
</feature>
<feature type="signal peptide" evidence="1">
    <location>
        <begin position="1"/>
        <end position="20"/>
    </location>
</feature>
<dbReference type="Bgee" id="WBGene00045417">
    <property type="expression patterns" value="Expressed in adult organism and 1 other cell type or tissue"/>
</dbReference>
<keyword evidence="3" id="KW-1185">Reference proteome</keyword>
<dbReference type="PaxDb" id="6239-Y37H2A.13"/>
<name>A5PEY1_CAEEL</name>
<dbReference type="WormBase" id="Y37H2A.13">
    <property type="protein sequence ID" value="CE41177"/>
    <property type="gene ID" value="WBGene00045417"/>
</dbReference>
<keyword evidence="1" id="KW-0732">Signal</keyword>
<dbReference type="CTD" id="6418794"/>
<proteinExistence type="predicted"/>
<evidence type="ECO:0000313" key="2">
    <source>
        <dbReference type="EMBL" id="CAN99716.1"/>
    </source>
</evidence>
<dbReference type="HOGENOM" id="CLU_1807954_0_0_1"/>
<dbReference type="EMBL" id="BX284605">
    <property type="protein sequence ID" value="CAN99716.1"/>
    <property type="molecule type" value="Genomic_DNA"/>
</dbReference>
<dbReference type="AlphaFoldDB" id="A5PEY1"/>
<gene>
    <name evidence="2" type="ORF">CELE_Y37H2A.13</name>
    <name evidence="2 4" type="ORF">Y37H2A.13</name>
</gene>
<dbReference type="Proteomes" id="UP000001940">
    <property type="component" value="Chromosome V"/>
</dbReference>